<evidence type="ECO:0000259" key="2">
    <source>
        <dbReference type="Pfam" id="PF01266"/>
    </source>
</evidence>
<dbReference type="Proteomes" id="UP000050700">
    <property type="component" value="Unassembled WGS sequence"/>
</dbReference>
<proteinExistence type="predicted"/>
<dbReference type="Gene3D" id="3.30.9.10">
    <property type="entry name" value="D-Amino Acid Oxidase, subunit A, domain 2"/>
    <property type="match status" value="1"/>
</dbReference>
<keyword evidence="1 3" id="KW-0560">Oxidoreductase</keyword>
<dbReference type="EC" id="1.4.3.-" evidence="3"/>
<evidence type="ECO:0000256" key="1">
    <source>
        <dbReference type="ARBA" id="ARBA00023002"/>
    </source>
</evidence>
<comment type="caution">
    <text evidence="3">The sequence shown here is derived from an EMBL/GenBank/DDBJ whole genome shotgun (WGS) entry which is preliminary data.</text>
</comment>
<dbReference type="GO" id="GO:0005737">
    <property type="term" value="C:cytoplasm"/>
    <property type="evidence" value="ECO:0007669"/>
    <property type="project" value="TreeGrafter"/>
</dbReference>
<dbReference type="AlphaFoldDB" id="A0A158SZ58"/>
<dbReference type="InterPro" id="IPR036188">
    <property type="entry name" value="FAD/NAD-bd_sf"/>
</dbReference>
<dbReference type="PANTHER" id="PTHR13847:SF281">
    <property type="entry name" value="FAD DEPENDENT OXIDOREDUCTASE DOMAIN-CONTAINING PROTEIN"/>
    <property type="match status" value="1"/>
</dbReference>
<sequence length="462" mass="51822">MRVRSIAFFLKGLTYFPFGVRFCQFFPKRFFMLNFAYQEHVRSYYFDSRNQDFQFPPLTQIEHADVCVIGAGFFGLSAALELAEKGKKVIVLEGARVGFGASGRSGGQAINGFEEGIDEYVKQVGEDKAHKLWNMSLETIDIIDERIEKYSIQCDWKKGYATLALNERRMDDLIEMEKESHKNFGYQNMQLWDKAKLKQHLGSDIYVGGLFDSNSGHLHPLNYCLGLAKACVDLGVQIFEQSPVMDMVEKNGCVEVKTAKSAVISQDVILATNAYIDALPKSIHHGINRKILPVESFIIATEPLSQAVADSVINNGMSVCDNNLLLDYYRLSADNRLLFGSDSSSEKDMVAIMRKNMLCVFPQLENVKIDYGWAGPIDMTLNSTPHFGRISPHIYFAHGYSGHGVALTGLAGRIVAEAILGDDERLSIFEGLKVPSVYGGRIIKDLATKIGVQYYKFLDKYR</sequence>
<feature type="domain" description="FAD dependent oxidoreductase" evidence="2">
    <location>
        <begin position="65"/>
        <end position="417"/>
    </location>
</feature>
<dbReference type="EMBL" id="JMQP01000002">
    <property type="protein sequence ID" value="KIS36152.1"/>
    <property type="molecule type" value="Genomic_DNA"/>
</dbReference>
<dbReference type="PANTHER" id="PTHR13847">
    <property type="entry name" value="SARCOSINE DEHYDROGENASE-RELATED"/>
    <property type="match status" value="1"/>
</dbReference>
<evidence type="ECO:0000313" key="4">
    <source>
        <dbReference type="Proteomes" id="UP000050700"/>
    </source>
</evidence>
<evidence type="ECO:0000313" key="3">
    <source>
        <dbReference type="EMBL" id="KIS36152.1"/>
    </source>
</evidence>
<dbReference type="Pfam" id="PF01266">
    <property type="entry name" value="DAO"/>
    <property type="match status" value="1"/>
</dbReference>
<dbReference type="GO" id="GO:0016491">
    <property type="term" value="F:oxidoreductase activity"/>
    <property type="evidence" value="ECO:0007669"/>
    <property type="project" value="UniProtKB-KW"/>
</dbReference>
<organism evidence="3 4">
    <name type="scientific">Haemophilus influenzae</name>
    <dbReference type="NCBI Taxonomy" id="727"/>
    <lineage>
        <taxon>Bacteria</taxon>
        <taxon>Pseudomonadati</taxon>
        <taxon>Pseudomonadota</taxon>
        <taxon>Gammaproteobacteria</taxon>
        <taxon>Pasteurellales</taxon>
        <taxon>Pasteurellaceae</taxon>
        <taxon>Haemophilus</taxon>
    </lineage>
</organism>
<accession>A0A158SZ58</accession>
<dbReference type="SUPFAM" id="SSF51905">
    <property type="entry name" value="FAD/NAD(P)-binding domain"/>
    <property type="match status" value="1"/>
</dbReference>
<name>A0A158SZ58_HAEIF</name>
<dbReference type="Gene3D" id="3.50.50.60">
    <property type="entry name" value="FAD/NAD(P)-binding domain"/>
    <property type="match status" value="1"/>
</dbReference>
<dbReference type="PATRIC" id="fig|727.582.peg.1627"/>
<protein>
    <submittedName>
        <fullName evidence="3">Gamma-glutamylputrescine oxidoreductase</fullName>
        <ecNumber evidence="3">1.4.3.-</ecNumber>
    </submittedName>
</protein>
<dbReference type="InterPro" id="IPR006076">
    <property type="entry name" value="FAD-dep_OxRdtase"/>
</dbReference>
<reference evidence="3 4" key="1">
    <citation type="submission" date="2014-05" db="EMBL/GenBank/DDBJ databases">
        <title>Methylome analysis of the phasevarions of Haemophilus influenzae.</title>
        <authorList>
            <person name="Atack J.M."/>
            <person name="Fox K.L."/>
            <person name="Power P.M."/>
            <person name="Clark T."/>
            <person name="Jurcisek J."/>
            <person name="Korlach J."/>
            <person name="Bakaletz L.O."/>
            <person name="Jennings M.P."/>
        </authorList>
    </citation>
    <scope>NUCLEOTIDE SEQUENCE [LARGE SCALE GENOMIC DNA]</scope>
    <source>
        <strain evidence="3 4">1209</strain>
    </source>
</reference>
<gene>
    <name evidence="3" type="primary">puuB</name>
    <name evidence="3" type="ORF">NTHI1209_01792</name>
</gene>